<evidence type="ECO:0000313" key="3">
    <source>
        <dbReference type="EMBL" id="KAJ7385522.1"/>
    </source>
</evidence>
<name>A0A9W9ZPI4_9CNID</name>
<feature type="region of interest" description="Disordered" evidence="1">
    <location>
        <begin position="373"/>
        <end position="402"/>
    </location>
</feature>
<gene>
    <name evidence="3" type="ORF">OS493_015094</name>
</gene>
<protein>
    <recommendedName>
        <fullName evidence="2">Coiled-coil protein 142 C-terminal domain-containing protein</fullName>
    </recommendedName>
</protein>
<proteinExistence type="predicted"/>
<dbReference type="AlphaFoldDB" id="A0A9W9ZPI4"/>
<dbReference type="PANTHER" id="PTHR21436:SF2">
    <property type="entry name" value="COILED-COIL DOMAIN-CONTAINING PROTEIN 142"/>
    <property type="match status" value="1"/>
</dbReference>
<evidence type="ECO:0000313" key="4">
    <source>
        <dbReference type="Proteomes" id="UP001163046"/>
    </source>
</evidence>
<sequence length="906" mass="101841">MNLNSTSASASNDGKLINNNSFQRLSVTQISPTDIKKNFWTLQKTFKSVNLTGSVCLKPQHVSGSFSHLAQGVHLCEIFSDIGQKLGDRSKIVLARECLVRLEASAKFVKELEGVLENYTSYLESERAIPSDFPFKVERFHDICQTAKTHCMYRVAIGQLISSDLWLRKCVPDMRDDLKMVNKTLWQLTDTALSLISNIFSCVVHLAERCKWDLSPQELSAVCQGIEDFNRLFEYTRNFQSDETELRSLSEARHFVQSKDRPSVVLGTAVPIHSSGDVCLLTLNKLLNGVACERSKTLAGHVHKLIGEHQEVTRALKYDFTANFEWKDFGVEHKFFSNFISQLATSTTLTLGRHVGGERKNIIQLLPLQQTSRSGAAGTELEGASGTEEGGVYTSSSSHQEGHGILKHTPGHGSPRLNKRVQWHAPLDSETTKQLHFQYSSMLWNSFGEELVNAMSENPGFVSSSDVFLAGPLFLWSDFLLIVVVRMMDSLRLSGCLPSACASSLHAVSCYLHCLASASSWDSAFCNVLGKSLTDRCRMDSELTEGVPGTHTVKLLISVFDPLDSIFEMAGYWKRPSNQPELHSNRAPRAPTLSLLPSLCRLHALLSFSLNWFDTKMHHFLASWSLEQFLLLMQWDLPIFLESVQKTFFLVQSLCVVQDDSGGWNSLSVQYVRLQEQRNNLEGMVKKSWVLFSKDLTKMSTEFFQEAMPVGKSWKKSRHSGVPHQRNPYVEHAVFQILEPVVESSQGLSLESRLNVLTLVINTMMEAWSDWILKARNCVQLHLDFGYIKMWLASESSNLSSEIQSHLLNLDVFRHLDGAVRLLMLQPRKKKQIPGDIDDELESNVSTMSSSSVLSSLSGVDIDGYDIDVLNDKTIPNSQKWLDLRLRGGKSKKGLLPFCLKVQEMK</sequence>
<dbReference type="Pfam" id="PF14923">
    <property type="entry name" value="CCDC142"/>
    <property type="match status" value="1"/>
</dbReference>
<dbReference type="PANTHER" id="PTHR21436">
    <property type="entry name" value="COILED-COIL DOMAIN-CONTAINING PROTEIN 142"/>
    <property type="match status" value="1"/>
</dbReference>
<reference evidence="3" key="1">
    <citation type="submission" date="2023-01" db="EMBL/GenBank/DDBJ databases">
        <title>Genome assembly of the deep-sea coral Lophelia pertusa.</title>
        <authorList>
            <person name="Herrera S."/>
            <person name="Cordes E."/>
        </authorList>
    </citation>
    <scope>NUCLEOTIDE SEQUENCE</scope>
    <source>
        <strain evidence="3">USNM1676648</strain>
        <tissue evidence="3">Polyp</tissue>
    </source>
</reference>
<dbReference type="OrthoDB" id="6579237at2759"/>
<organism evidence="3 4">
    <name type="scientific">Desmophyllum pertusum</name>
    <dbReference type="NCBI Taxonomy" id="174260"/>
    <lineage>
        <taxon>Eukaryota</taxon>
        <taxon>Metazoa</taxon>
        <taxon>Cnidaria</taxon>
        <taxon>Anthozoa</taxon>
        <taxon>Hexacorallia</taxon>
        <taxon>Scleractinia</taxon>
        <taxon>Caryophylliina</taxon>
        <taxon>Caryophylliidae</taxon>
        <taxon>Desmophyllum</taxon>
    </lineage>
</organism>
<dbReference type="Proteomes" id="UP001163046">
    <property type="component" value="Unassembled WGS sequence"/>
</dbReference>
<feature type="domain" description="Coiled-coil protein 142 C-terminal" evidence="2">
    <location>
        <begin position="442"/>
        <end position="834"/>
    </location>
</feature>
<dbReference type="InterPro" id="IPR026700">
    <property type="entry name" value="CCDC142"/>
</dbReference>
<accession>A0A9W9ZPI4</accession>
<comment type="caution">
    <text evidence="3">The sequence shown here is derived from an EMBL/GenBank/DDBJ whole genome shotgun (WGS) entry which is preliminary data.</text>
</comment>
<evidence type="ECO:0000259" key="2">
    <source>
        <dbReference type="Pfam" id="PF14923"/>
    </source>
</evidence>
<dbReference type="InterPro" id="IPR055350">
    <property type="entry name" value="CCDC142_C"/>
</dbReference>
<evidence type="ECO:0000256" key="1">
    <source>
        <dbReference type="SAM" id="MobiDB-lite"/>
    </source>
</evidence>
<keyword evidence="4" id="KW-1185">Reference proteome</keyword>
<dbReference type="EMBL" id="MU825880">
    <property type="protein sequence ID" value="KAJ7385522.1"/>
    <property type="molecule type" value="Genomic_DNA"/>
</dbReference>